<dbReference type="RefSeq" id="WP_164354253.1">
    <property type="nucleotide sequence ID" value="NZ_JAABNT010000007.1"/>
</dbReference>
<keyword evidence="3" id="KW-1185">Reference proteome</keyword>
<sequence>MSLLFAILLWALVIILAGFIALIVTPVHFEVRLAAAPQVSVRCDMRALGGWAPPVTVFNTEKPKAPAPKAPKTRQAEQRRWAKPSVTVQPKRVIKAAVRLVRDVLRRIHFARLEVDFDFGLADPADTGQVAGIMMAFEHGLPPSDRILITARPNFHGACFEGNIMAAIRLTAGAFILPGVRFAWQAFGPAR</sequence>
<gene>
    <name evidence="2" type="ORF">GV827_13095</name>
</gene>
<reference evidence="2 3" key="1">
    <citation type="submission" date="2020-01" db="EMBL/GenBank/DDBJ databases">
        <title>Sulfitobacter sediminilitoris sp. nov., isolated from a tidal flat.</title>
        <authorList>
            <person name="Park S."/>
            <person name="Yoon J.-H."/>
        </authorList>
    </citation>
    <scope>NUCLEOTIDE SEQUENCE [LARGE SCALE GENOMIC DNA]</scope>
    <source>
        <strain evidence="2 3">JBTF-M27</strain>
    </source>
</reference>
<organism evidence="2 3">
    <name type="scientific">Sulfitobacter sediminilitoris</name>
    <dbReference type="NCBI Taxonomy" id="2698830"/>
    <lineage>
        <taxon>Bacteria</taxon>
        <taxon>Pseudomonadati</taxon>
        <taxon>Pseudomonadota</taxon>
        <taxon>Alphaproteobacteria</taxon>
        <taxon>Rhodobacterales</taxon>
        <taxon>Roseobacteraceae</taxon>
        <taxon>Sulfitobacter</taxon>
    </lineage>
</organism>
<dbReference type="AlphaFoldDB" id="A0A6P0CAU3"/>
<protein>
    <recommendedName>
        <fullName evidence="4">DUF2953 domain-containing protein</fullName>
    </recommendedName>
</protein>
<proteinExistence type="predicted"/>
<name>A0A6P0CAU3_9RHOB</name>
<evidence type="ECO:0000256" key="1">
    <source>
        <dbReference type="SAM" id="MobiDB-lite"/>
    </source>
</evidence>
<accession>A0A6P0CAU3</accession>
<evidence type="ECO:0000313" key="3">
    <source>
        <dbReference type="Proteomes" id="UP000468591"/>
    </source>
</evidence>
<evidence type="ECO:0008006" key="4">
    <source>
        <dbReference type="Google" id="ProtNLM"/>
    </source>
</evidence>
<feature type="region of interest" description="Disordered" evidence="1">
    <location>
        <begin position="60"/>
        <end position="82"/>
    </location>
</feature>
<evidence type="ECO:0000313" key="2">
    <source>
        <dbReference type="EMBL" id="NEK23339.1"/>
    </source>
</evidence>
<dbReference type="EMBL" id="JAABNT010000007">
    <property type="protein sequence ID" value="NEK23339.1"/>
    <property type="molecule type" value="Genomic_DNA"/>
</dbReference>
<comment type="caution">
    <text evidence="2">The sequence shown here is derived from an EMBL/GenBank/DDBJ whole genome shotgun (WGS) entry which is preliminary data.</text>
</comment>
<dbReference type="Proteomes" id="UP000468591">
    <property type="component" value="Unassembled WGS sequence"/>
</dbReference>